<proteinExistence type="predicted"/>
<accession>A0ABX0N7Q8</accession>
<reference evidence="2 3" key="1">
    <citation type="submission" date="2019-10" db="EMBL/GenBank/DDBJ databases">
        <title>Taxonomy of Antarctic Massilia spp.: description of Massilia rubra sp. nov., Massilia aquatica sp. nov., Massilia mucilaginosa sp. nov., Massilia frigida sp. nov. isolated from streams, lakes and regoliths.</title>
        <authorList>
            <person name="Holochova P."/>
            <person name="Sedlacek I."/>
            <person name="Kralova S."/>
            <person name="Maslanova I."/>
            <person name="Busse H.-J."/>
            <person name="Stankova E."/>
            <person name="Vrbovska V."/>
            <person name="Kovarovic V."/>
            <person name="Bartak M."/>
            <person name="Svec P."/>
            <person name="Pantucek R."/>
        </authorList>
    </citation>
    <scope>NUCLEOTIDE SEQUENCE [LARGE SCALE GENOMIC DNA]</scope>
    <source>
        <strain evidence="2 3">CCM 8695</strain>
    </source>
</reference>
<keyword evidence="1" id="KW-0732">Signal</keyword>
<evidence type="ECO:0000313" key="2">
    <source>
        <dbReference type="EMBL" id="NHZ78396.1"/>
    </source>
</evidence>
<feature type="signal peptide" evidence="1">
    <location>
        <begin position="1"/>
        <end position="17"/>
    </location>
</feature>
<keyword evidence="3" id="KW-1185">Reference proteome</keyword>
<dbReference type="RefSeq" id="WP_167085131.1">
    <property type="nucleotide sequence ID" value="NZ_WHJG01000002.1"/>
</dbReference>
<organism evidence="2 3">
    <name type="scientific">Massilia frigida</name>
    <dbReference type="NCBI Taxonomy" id="2609281"/>
    <lineage>
        <taxon>Bacteria</taxon>
        <taxon>Pseudomonadati</taxon>
        <taxon>Pseudomonadota</taxon>
        <taxon>Betaproteobacteria</taxon>
        <taxon>Burkholderiales</taxon>
        <taxon>Oxalobacteraceae</taxon>
        <taxon>Telluria group</taxon>
        <taxon>Massilia</taxon>
    </lineage>
</organism>
<comment type="caution">
    <text evidence="2">The sequence shown here is derived from an EMBL/GenBank/DDBJ whole genome shotgun (WGS) entry which is preliminary data.</text>
</comment>
<dbReference type="Proteomes" id="UP000621455">
    <property type="component" value="Unassembled WGS sequence"/>
</dbReference>
<evidence type="ECO:0000313" key="3">
    <source>
        <dbReference type="Proteomes" id="UP000621455"/>
    </source>
</evidence>
<dbReference type="EMBL" id="WHJG01000002">
    <property type="protein sequence ID" value="NHZ78396.1"/>
    <property type="molecule type" value="Genomic_DNA"/>
</dbReference>
<feature type="chain" id="PRO_5045302755" evidence="1">
    <location>
        <begin position="18"/>
        <end position="83"/>
    </location>
</feature>
<gene>
    <name evidence="2" type="ORF">F2P44_03720</name>
</gene>
<sequence length="83" mass="9300">MAALVIFLAFGSPPAWADRNAYDKVVDLSAESAILRVEHYHDWGVAQRDPDWERMSTGKDLAGILSVQDPVGGMRRFEFHLTP</sequence>
<evidence type="ECO:0000256" key="1">
    <source>
        <dbReference type="SAM" id="SignalP"/>
    </source>
</evidence>
<name>A0ABX0N7Q8_9BURK</name>
<protein>
    <submittedName>
        <fullName evidence="2">Uncharacterized protein</fullName>
    </submittedName>
</protein>